<name>A0A8D9BZW5_9HEMI</name>
<feature type="compositionally biased region" description="Acidic residues" evidence="11">
    <location>
        <begin position="497"/>
        <end position="506"/>
    </location>
</feature>
<keyword evidence="5" id="KW-0963">Cytoplasm</keyword>
<feature type="region of interest" description="Disordered" evidence="11">
    <location>
        <begin position="709"/>
        <end position="820"/>
    </location>
</feature>
<feature type="compositionally biased region" description="Polar residues" evidence="11">
    <location>
        <begin position="914"/>
        <end position="923"/>
    </location>
</feature>
<dbReference type="EMBL" id="HBUF01682916">
    <property type="protein sequence ID" value="CAG6792714.1"/>
    <property type="molecule type" value="Transcribed_RNA"/>
</dbReference>
<protein>
    <submittedName>
        <fullName evidence="13">Death domain-associated protein 6</fullName>
    </submittedName>
</protein>
<evidence type="ECO:0000256" key="11">
    <source>
        <dbReference type="SAM" id="MobiDB-lite"/>
    </source>
</evidence>
<evidence type="ECO:0000256" key="6">
    <source>
        <dbReference type="ARBA" id="ARBA00022703"/>
    </source>
</evidence>
<feature type="compositionally biased region" description="Polar residues" evidence="11">
    <location>
        <begin position="1006"/>
        <end position="1027"/>
    </location>
</feature>
<evidence type="ECO:0000256" key="4">
    <source>
        <dbReference type="ARBA" id="ARBA00022454"/>
    </source>
</evidence>
<evidence type="ECO:0000256" key="7">
    <source>
        <dbReference type="ARBA" id="ARBA00023054"/>
    </source>
</evidence>
<dbReference type="PANTHER" id="PTHR12766">
    <property type="entry name" value="DEATH DOMAIN-ASSOCIATED PROTEIN 6 DAXX"/>
    <property type="match status" value="1"/>
</dbReference>
<dbReference type="GO" id="GO:0005694">
    <property type="term" value="C:chromosome"/>
    <property type="evidence" value="ECO:0007669"/>
    <property type="project" value="UniProtKB-SubCell"/>
</dbReference>
<dbReference type="Pfam" id="PF20920">
    <property type="entry name" value="DAXX_hist_bd"/>
    <property type="match status" value="1"/>
</dbReference>
<evidence type="ECO:0000256" key="1">
    <source>
        <dbReference type="ARBA" id="ARBA00004123"/>
    </source>
</evidence>
<feature type="compositionally biased region" description="Basic and acidic residues" evidence="11">
    <location>
        <begin position="858"/>
        <end position="874"/>
    </location>
</feature>
<feature type="region of interest" description="Disordered" evidence="11">
    <location>
        <begin position="309"/>
        <end position="346"/>
    </location>
</feature>
<dbReference type="InterPro" id="IPR046378">
    <property type="entry name" value="DAXX_histone-bd"/>
</dbReference>
<reference evidence="13" key="1">
    <citation type="submission" date="2021-05" db="EMBL/GenBank/DDBJ databases">
        <authorList>
            <person name="Alioto T."/>
            <person name="Alioto T."/>
            <person name="Gomez Garrido J."/>
        </authorList>
    </citation>
    <scope>NUCLEOTIDE SEQUENCE</scope>
</reference>
<feature type="region of interest" description="Disordered" evidence="11">
    <location>
        <begin position="447"/>
        <end position="507"/>
    </location>
</feature>
<feature type="compositionally biased region" description="Basic and acidic residues" evidence="11">
    <location>
        <begin position="884"/>
        <end position="913"/>
    </location>
</feature>
<dbReference type="InterPro" id="IPR038298">
    <property type="entry name" value="Daxx_N_sf"/>
</dbReference>
<dbReference type="InterPro" id="IPR046426">
    <property type="entry name" value="DAXX_histone-bd_sf"/>
</dbReference>
<keyword evidence="8" id="KW-0143">Chaperone</keyword>
<dbReference type="GO" id="GO:0016605">
    <property type="term" value="C:PML body"/>
    <property type="evidence" value="ECO:0007669"/>
    <property type="project" value="TreeGrafter"/>
</dbReference>
<feature type="compositionally biased region" description="Basic and acidic residues" evidence="11">
    <location>
        <begin position="924"/>
        <end position="934"/>
    </location>
</feature>
<feature type="region of interest" description="Disordered" evidence="11">
    <location>
        <begin position="1006"/>
        <end position="1042"/>
    </location>
</feature>
<dbReference type="Gene3D" id="1.20.58.2170">
    <property type="match status" value="1"/>
</dbReference>
<comment type="subcellular location">
    <subcellularLocation>
        <location evidence="2">Chromosome</location>
    </subcellularLocation>
    <subcellularLocation>
        <location evidence="3">Cytoplasm</location>
    </subcellularLocation>
    <subcellularLocation>
        <location evidence="1">Nucleus</location>
    </subcellularLocation>
</comment>
<keyword evidence="6" id="KW-0053">Apoptosis</keyword>
<feature type="region of interest" description="Disordered" evidence="11">
    <location>
        <begin position="64"/>
        <end position="105"/>
    </location>
</feature>
<feature type="compositionally biased region" description="Polar residues" evidence="11">
    <location>
        <begin position="452"/>
        <end position="462"/>
    </location>
</feature>
<feature type="compositionally biased region" description="Basic and acidic residues" evidence="11">
    <location>
        <begin position="774"/>
        <end position="783"/>
    </location>
</feature>
<keyword evidence="9" id="KW-0539">Nucleus</keyword>
<feature type="compositionally biased region" description="Acidic residues" evidence="11">
    <location>
        <begin position="717"/>
        <end position="738"/>
    </location>
</feature>
<evidence type="ECO:0000256" key="10">
    <source>
        <dbReference type="SAM" id="Coils"/>
    </source>
</evidence>
<evidence type="ECO:0000256" key="9">
    <source>
        <dbReference type="ARBA" id="ARBA00023242"/>
    </source>
</evidence>
<sequence length="1062" mass="119596">MGDQFNPVIIAYGSVSDSKNKAKKLVPVSRQTCKSPVIPGLPREKKDKLKQLTIVQTINLASSPNRKTNKQVTEDEVIALSPPPAQSTSGSRSTKDKGVSTNGNHSTAIVNLDDDVITLSPDLVPFSIPEHSELSQHHSESSKVLAVVTLEESSPPTIPPVSDTFLTTVPSVSNTFVATGPLPVSNTPVEDPLQIVITLPESPDLITLEDSPPEVIMDTGAGVRNVHDLMEQINELIVKNESSEKNQSKAIAKVTSRLGNADPVYVQSEEFATLVETAIKQIKKEGTTLYAQLKIILEKLKCSTQANGANVTESSTTPSLAPSDPAPSTSGRKHVTPTRLEAPKLNQSPITLDTSSLKRYDKANYVKALEWFEQLISIIEQTEPDTALCSGIVTKLRTRLEKAEKKYLYSSLFLDTLKFSINGILTDPGKIYGFIRQTVDELKANMKCPDSVQPQPQPSTSKAKQHNTDDNDSNQSDQGNDDDENSNNVPPHKSEAEVVDDADEGLDDKTRAHIKKLEKTLKKLEKVIRKLDQEECWGSDNEEDEDDANSAYIKQERYMERYMKIFGKILELRGRKSDLGRPVHSKVRFDCTEYLAINRTIERFYNKTHQFPDYGDMLGLVQKVSETSKLCLSSAAIQHIAEKAFTSLGEILKQRRMEDDYDVFITRLGTAEDPAAHDEELARKLEENKKHWGKIDEVINKYVVIQEEKKKKREDNEGKEDEEKEEEEDEDEDDEEDKEKDNDSELDKDGGDDDSDSENEKENNTAESNDEGDNEAKSSDTENKRRKLQERRGSDNENKTKPKQDNEHVSKHRFITSKQYNWSQSKINSVLEEHNIILHCRVELDDCVELYHNSPDKEESFFKYLKLEKRTKEDGTDDDEEQDAEMKENESETRETENGAKEKLETKHKEMGSKENNTLGSNPTEKEEKSNRDLKHAKRKLPTEYGETSNIIDENSETVKTEAENSETIKIKTEVEDQDEIVTSTTREMEDEERFKVNEENNLKSATCDSLNDSSGDSTICVTSSMHGSEPMDVEEIENNDANDETKAKVYVKAYNEPITVF</sequence>
<dbReference type="GO" id="GO:0005737">
    <property type="term" value="C:cytoplasm"/>
    <property type="evidence" value="ECO:0007669"/>
    <property type="project" value="UniProtKB-SubCell"/>
</dbReference>
<feature type="domain" description="Daxx histone-binding" evidence="12">
    <location>
        <begin position="623"/>
        <end position="703"/>
    </location>
</feature>
<evidence type="ECO:0000256" key="2">
    <source>
        <dbReference type="ARBA" id="ARBA00004286"/>
    </source>
</evidence>
<dbReference type="GO" id="GO:0003714">
    <property type="term" value="F:transcription corepressor activity"/>
    <property type="evidence" value="ECO:0007669"/>
    <property type="project" value="TreeGrafter"/>
</dbReference>
<accession>A0A8D9BZW5</accession>
<keyword evidence="7 10" id="KW-0175">Coiled coil</keyword>
<evidence type="ECO:0000256" key="3">
    <source>
        <dbReference type="ARBA" id="ARBA00004496"/>
    </source>
</evidence>
<evidence type="ECO:0000256" key="8">
    <source>
        <dbReference type="ARBA" id="ARBA00023186"/>
    </source>
</evidence>
<dbReference type="AlphaFoldDB" id="A0A8D9BZW5"/>
<organism evidence="13">
    <name type="scientific">Cacopsylla melanoneura</name>
    <dbReference type="NCBI Taxonomy" id="428564"/>
    <lineage>
        <taxon>Eukaryota</taxon>
        <taxon>Metazoa</taxon>
        <taxon>Ecdysozoa</taxon>
        <taxon>Arthropoda</taxon>
        <taxon>Hexapoda</taxon>
        <taxon>Insecta</taxon>
        <taxon>Pterygota</taxon>
        <taxon>Neoptera</taxon>
        <taxon>Paraneoptera</taxon>
        <taxon>Hemiptera</taxon>
        <taxon>Sternorrhyncha</taxon>
        <taxon>Psylloidea</taxon>
        <taxon>Psyllidae</taxon>
        <taxon>Psyllinae</taxon>
        <taxon>Cacopsylla</taxon>
    </lineage>
</organism>
<evidence type="ECO:0000313" key="13">
    <source>
        <dbReference type="EMBL" id="CAG6792714.1"/>
    </source>
</evidence>
<evidence type="ECO:0000259" key="12">
    <source>
        <dbReference type="Pfam" id="PF20920"/>
    </source>
</evidence>
<dbReference type="GO" id="GO:0006915">
    <property type="term" value="P:apoptotic process"/>
    <property type="evidence" value="ECO:0007669"/>
    <property type="project" value="UniProtKB-KW"/>
</dbReference>
<proteinExistence type="predicted"/>
<feature type="compositionally biased region" description="Polar residues" evidence="11">
    <location>
        <begin position="309"/>
        <end position="330"/>
    </location>
</feature>
<feature type="region of interest" description="Disordered" evidence="11">
    <location>
        <begin position="858"/>
        <end position="994"/>
    </location>
</feature>
<dbReference type="GO" id="GO:0050681">
    <property type="term" value="F:nuclear androgen receptor binding"/>
    <property type="evidence" value="ECO:0007669"/>
    <property type="project" value="TreeGrafter"/>
</dbReference>
<dbReference type="GO" id="GO:0003713">
    <property type="term" value="F:transcription coactivator activity"/>
    <property type="evidence" value="ECO:0007669"/>
    <property type="project" value="TreeGrafter"/>
</dbReference>
<keyword evidence="4" id="KW-0158">Chromosome</keyword>
<feature type="compositionally biased region" description="Acidic residues" evidence="11">
    <location>
        <begin position="1032"/>
        <end position="1042"/>
    </location>
</feature>
<dbReference type="PANTHER" id="PTHR12766:SF7">
    <property type="entry name" value="DEATH DOMAIN-ASSOCIATED PROTEIN 6"/>
    <property type="match status" value="1"/>
</dbReference>
<evidence type="ECO:0000256" key="5">
    <source>
        <dbReference type="ARBA" id="ARBA00022490"/>
    </source>
</evidence>
<dbReference type="GO" id="GO:0042393">
    <property type="term" value="F:histone binding"/>
    <property type="evidence" value="ECO:0007669"/>
    <property type="project" value="InterPro"/>
</dbReference>
<feature type="compositionally biased region" description="Basic and acidic residues" evidence="11">
    <location>
        <begin position="739"/>
        <end position="749"/>
    </location>
</feature>
<feature type="compositionally biased region" description="Basic and acidic residues" evidence="11">
    <location>
        <begin position="957"/>
        <end position="975"/>
    </location>
</feature>
<feature type="compositionally biased region" description="Basic and acidic residues" evidence="11">
    <location>
        <begin position="790"/>
        <end position="809"/>
    </location>
</feature>
<feature type="coiled-coil region" evidence="10">
    <location>
        <begin position="507"/>
        <end position="534"/>
    </location>
</feature>
<dbReference type="Gene3D" id="1.10.8.810">
    <property type="entry name" value="Daxx helical bundle domain"/>
    <property type="match status" value="2"/>
</dbReference>